<proteinExistence type="predicted"/>
<keyword evidence="5" id="KW-1185">Reference proteome</keyword>
<dbReference type="NCBIfam" id="TIGR03858">
    <property type="entry name" value="LLM_2I7G"/>
    <property type="match status" value="1"/>
</dbReference>
<dbReference type="SUPFAM" id="SSF51679">
    <property type="entry name" value="Bacterial luciferase-like"/>
    <property type="match status" value="1"/>
</dbReference>
<protein>
    <submittedName>
        <fullName evidence="4">LLM class flavin-dependent oxidoreductase</fullName>
        <ecNumber evidence="4">1.-.-.-</ecNumber>
    </submittedName>
</protein>
<dbReference type="Pfam" id="PF00296">
    <property type="entry name" value="Bac_luciferase"/>
    <property type="match status" value="1"/>
</dbReference>
<keyword evidence="2" id="KW-0503">Monooxygenase</keyword>
<dbReference type="InterPro" id="IPR022290">
    <property type="entry name" value="LLM_Atu2307-like"/>
</dbReference>
<evidence type="ECO:0000313" key="4">
    <source>
        <dbReference type="EMBL" id="WOQ70861.1"/>
    </source>
</evidence>
<reference evidence="4 5" key="1">
    <citation type="submission" date="2023-10" db="EMBL/GenBank/DDBJ databases">
        <title>Y20.</title>
        <authorList>
            <person name="Zhang G."/>
            <person name="Ding Y."/>
        </authorList>
    </citation>
    <scope>NUCLEOTIDE SEQUENCE [LARGE SCALE GENOMIC DNA]</scope>
    <source>
        <strain evidence="4 5">Y20</strain>
    </source>
</reference>
<dbReference type="EC" id="1.-.-.-" evidence="4"/>
<dbReference type="InterPro" id="IPR036661">
    <property type="entry name" value="Luciferase-like_sf"/>
</dbReference>
<dbReference type="InterPro" id="IPR050766">
    <property type="entry name" value="Bact_Lucif_Oxidored"/>
</dbReference>
<sequence>MNAPVQLGLDTFGDVTRGEDGELLSHAQTIRNVVEQAELADQVGLSFFGVGEHHRPDFAVSSPEIVLAAAAARTSRIHLGTAVTVLSSDDPVRLFERFATLDAISNGRAEVILGRGSFIESFPLFGYELSDYETLFEEKLDLFTKLMAEKPVSWQGRTRAALVDADVYPKTENGLKAWIGVGGSPESVVRAARHGLGLMLAIIGGPAARFRPFVDLYHRSLDAMGLPALPVGVHSPGHIADTDQQAWEEAFPGFESMHNTIGRERGWPPYNRMRFQQDVGPEGAVYAGSPETVARKIATTVSQLGLTRFDMKFSTGTLSHAKMMRSIELYGTQVAPRVHELLAEAPAARA</sequence>
<evidence type="ECO:0000313" key="5">
    <source>
        <dbReference type="Proteomes" id="UP001329313"/>
    </source>
</evidence>
<dbReference type="KEGG" id="mliy:RYJ27_06665"/>
<dbReference type="AlphaFoldDB" id="A0AAU0MKZ9"/>
<gene>
    <name evidence="4" type="ORF">RYJ27_06665</name>
</gene>
<dbReference type="InterPro" id="IPR011251">
    <property type="entry name" value="Luciferase-like_dom"/>
</dbReference>
<name>A0AAU0MKZ9_9MICO</name>
<dbReference type="Proteomes" id="UP001329313">
    <property type="component" value="Chromosome"/>
</dbReference>
<dbReference type="EMBL" id="CP137080">
    <property type="protein sequence ID" value="WOQ70861.1"/>
    <property type="molecule type" value="Genomic_DNA"/>
</dbReference>
<evidence type="ECO:0000256" key="2">
    <source>
        <dbReference type="ARBA" id="ARBA00023033"/>
    </source>
</evidence>
<dbReference type="Gene3D" id="3.20.20.30">
    <property type="entry name" value="Luciferase-like domain"/>
    <property type="match status" value="1"/>
</dbReference>
<dbReference type="PANTHER" id="PTHR30137">
    <property type="entry name" value="LUCIFERASE-LIKE MONOOXYGENASE"/>
    <property type="match status" value="1"/>
</dbReference>
<evidence type="ECO:0000256" key="1">
    <source>
        <dbReference type="ARBA" id="ARBA00023002"/>
    </source>
</evidence>
<accession>A0AAU0MKZ9</accession>
<dbReference type="GO" id="GO:0004497">
    <property type="term" value="F:monooxygenase activity"/>
    <property type="evidence" value="ECO:0007669"/>
    <property type="project" value="UniProtKB-KW"/>
</dbReference>
<dbReference type="GO" id="GO:0016705">
    <property type="term" value="F:oxidoreductase activity, acting on paired donors, with incorporation or reduction of molecular oxygen"/>
    <property type="evidence" value="ECO:0007669"/>
    <property type="project" value="InterPro"/>
</dbReference>
<feature type="domain" description="Luciferase-like" evidence="3">
    <location>
        <begin position="19"/>
        <end position="307"/>
    </location>
</feature>
<evidence type="ECO:0000259" key="3">
    <source>
        <dbReference type="Pfam" id="PF00296"/>
    </source>
</evidence>
<dbReference type="PANTHER" id="PTHR30137:SF8">
    <property type="entry name" value="BLR5498 PROTEIN"/>
    <property type="match status" value="1"/>
</dbReference>
<organism evidence="4 5">
    <name type="scientific">Microbacterium limosum</name>
    <dbReference type="NCBI Taxonomy" id="3079935"/>
    <lineage>
        <taxon>Bacteria</taxon>
        <taxon>Bacillati</taxon>
        <taxon>Actinomycetota</taxon>
        <taxon>Actinomycetes</taxon>
        <taxon>Micrococcales</taxon>
        <taxon>Microbacteriaceae</taxon>
        <taxon>Microbacterium</taxon>
    </lineage>
</organism>
<dbReference type="GO" id="GO:0005829">
    <property type="term" value="C:cytosol"/>
    <property type="evidence" value="ECO:0007669"/>
    <property type="project" value="TreeGrafter"/>
</dbReference>
<dbReference type="RefSeq" id="WP_330171929.1">
    <property type="nucleotide sequence ID" value="NZ_CP137080.1"/>
</dbReference>
<keyword evidence="1 4" id="KW-0560">Oxidoreductase</keyword>